<dbReference type="GO" id="GO:0015031">
    <property type="term" value="P:protein transport"/>
    <property type="evidence" value="ECO:0007669"/>
    <property type="project" value="UniProtKB-KW"/>
</dbReference>
<evidence type="ECO:0000256" key="1">
    <source>
        <dbReference type="ARBA" id="ARBA00007708"/>
    </source>
</evidence>
<feature type="domain" description="VHS" evidence="5">
    <location>
        <begin position="55"/>
        <end position="188"/>
    </location>
</feature>
<comment type="caution">
    <text evidence="7">The sequence shown here is derived from an EMBL/GenBank/DDBJ whole genome shotgun (WGS) entry which is preliminary data.</text>
</comment>
<protein>
    <recommendedName>
        <fullName evidence="9">VHS domain-containing protein</fullName>
    </recommendedName>
</protein>
<dbReference type="EMBL" id="PDUG01000006">
    <property type="protein sequence ID" value="PIC18113.1"/>
    <property type="molecule type" value="Genomic_DNA"/>
</dbReference>
<dbReference type="PANTHER" id="PTHR13856">
    <property type="entry name" value="VHS DOMAIN CONTAINING PROTEIN FAMILY"/>
    <property type="match status" value="1"/>
</dbReference>
<keyword evidence="2" id="KW-0813">Transport</keyword>
<dbReference type="Gene3D" id="1.20.58.160">
    <property type="match status" value="1"/>
</dbReference>
<dbReference type="AlphaFoldDB" id="A0A2G5ST71"/>
<feature type="region of interest" description="Disordered" evidence="4">
    <location>
        <begin position="381"/>
        <end position="446"/>
    </location>
</feature>
<evidence type="ECO:0000256" key="2">
    <source>
        <dbReference type="ARBA" id="ARBA00022448"/>
    </source>
</evidence>
<dbReference type="InterPro" id="IPR008942">
    <property type="entry name" value="ENTH_VHS"/>
</dbReference>
<evidence type="ECO:0008006" key="9">
    <source>
        <dbReference type="Google" id="ProtNLM"/>
    </source>
</evidence>
<comment type="similarity">
    <text evidence="1">Belongs to the TOM1 family.</text>
</comment>
<feature type="compositionally biased region" description="Low complexity" evidence="4">
    <location>
        <begin position="216"/>
        <end position="227"/>
    </location>
</feature>
<dbReference type="GO" id="GO:0007165">
    <property type="term" value="P:signal transduction"/>
    <property type="evidence" value="ECO:0007669"/>
    <property type="project" value="TreeGrafter"/>
</dbReference>
<dbReference type="Gene3D" id="1.25.40.90">
    <property type="match status" value="1"/>
</dbReference>
<dbReference type="InterPro" id="IPR004152">
    <property type="entry name" value="GAT_dom"/>
</dbReference>
<dbReference type="PROSITE" id="PS50179">
    <property type="entry name" value="VHS"/>
    <property type="match status" value="1"/>
</dbReference>
<dbReference type="PROSITE" id="PS50909">
    <property type="entry name" value="GAT"/>
    <property type="match status" value="1"/>
</dbReference>
<gene>
    <name evidence="7" type="primary">Cni-C07A12.7</name>
    <name evidence="7" type="synonym">Cnig_chr_X.g24124</name>
    <name evidence="7" type="ORF">B9Z55_024124</name>
</gene>
<dbReference type="GO" id="GO:0016020">
    <property type="term" value="C:membrane"/>
    <property type="evidence" value="ECO:0007669"/>
    <property type="project" value="TreeGrafter"/>
</dbReference>
<feature type="region of interest" description="Disordered" evidence="4">
    <location>
        <begin position="203"/>
        <end position="233"/>
    </location>
</feature>
<evidence type="ECO:0000313" key="8">
    <source>
        <dbReference type="Proteomes" id="UP000230233"/>
    </source>
</evidence>
<keyword evidence="3" id="KW-0653">Protein transport</keyword>
<dbReference type="Proteomes" id="UP000230233">
    <property type="component" value="Chromosome X"/>
</dbReference>
<dbReference type="InterPro" id="IPR002014">
    <property type="entry name" value="VHS_dom"/>
</dbReference>
<dbReference type="GO" id="GO:0035091">
    <property type="term" value="F:phosphatidylinositol binding"/>
    <property type="evidence" value="ECO:0007669"/>
    <property type="project" value="InterPro"/>
</dbReference>
<dbReference type="GO" id="GO:0005768">
    <property type="term" value="C:endosome"/>
    <property type="evidence" value="ECO:0007669"/>
    <property type="project" value="TreeGrafter"/>
</dbReference>
<evidence type="ECO:0000256" key="4">
    <source>
        <dbReference type="SAM" id="MobiDB-lite"/>
    </source>
</evidence>
<dbReference type="GO" id="GO:0043130">
    <property type="term" value="F:ubiquitin binding"/>
    <property type="evidence" value="ECO:0007669"/>
    <property type="project" value="InterPro"/>
</dbReference>
<accession>A0A2G5ST71</accession>
<dbReference type="OrthoDB" id="2018246at2759"/>
<evidence type="ECO:0000256" key="3">
    <source>
        <dbReference type="ARBA" id="ARBA00022927"/>
    </source>
</evidence>
<dbReference type="InterPro" id="IPR038425">
    <property type="entry name" value="GAT_sf"/>
</dbReference>
<dbReference type="STRING" id="1611254.A0A2G5ST71"/>
<dbReference type="GO" id="GO:0030276">
    <property type="term" value="F:clathrin binding"/>
    <property type="evidence" value="ECO:0007669"/>
    <property type="project" value="TreeGrafter"/>
</dbReference>
<dbReference type="SMART" id="SM00288">
    <property type="entry name" value="VHS"/>
    <property type="match status" value="1"/>
</dbReference>
<feature type="compositionally biased region" description="Basic and acidic residues" evidence="4">
    <location>
        <begin position="428"/>
        <end position="446"/>
    </location>
</feature>
<keyword evidence="8" id="KW-1185">Reference proteome</keyword>
<name>A0A2G5ST71_9PELO</name>
<dbReference type="SUPFAM" id="SSF48464">
    <property type="entry name" value="ENTH/VHS domain"/>
    <property type="match status" value="1"/>
</dbReference>
<organism evidence="7 8">
    <name type="scientific">Caenorhabditis nigoni</name>
    <dbReference type="NCBI Taxonomy" id="1611254"/>
    <lineage>
        <taxon>Eukaryota</taxon>
        <taxon>Metazoa</taxon>
        <taxon>Ecdysozoa</taxon>
        <taxon>Nematoda</taxon>
        <taxon>Chromadorea</taxon>
        <taxon>Rhabditida</taxon>
        <taxon>Rhabditina</taxon>
        <taxon>Rhabditomorpha</taxon>
        <taxon>Rhabditoidea</taxon>
        <taxon>Rhabditidae</taxon>
        <taxon>Peloderinae</taxon>
        <taxon>Caenorhabditis</taxon>
    </lineage>
</organism>
<dbReference type="SUPFAM" id="SSF89009">
    <property type="entry name" value="GAT-like domain"/>
    <property type="match status" value="1"/>
</dbReference>
<dbReference type="InterPro" id="IPR014645">
    <property type="entry name" value="TOM1"/>
</dbReference>
<proteinExistence type="inferred from homology"/>
<feature type="domain" description="GAT" evidence="6">
    <location>
        <begin position="259"/>
        <end position="347"/>
    </location>
</feature>
<evidence type="ECO:0000313" key="7">
    <source>
        <dbReference type="EMBL" id="PIC18113.1"/>
    </source>
</evidence>
<evidence type="ECO:0000259" key="6">
    <source>
        <dbReference type="PROSITE" id="PS50909"/>
    </source>
</evidence>
<dbReference type="PIRSF" id="PIRSF036948">
    <property type="entry name" value="TOM1"/>
    <property type="match status" value="1"/>
</dbReference>
<dbReference type="Pfam" id="PF00790">
    <property type="entry name" value="VHS"/>
    <property type="match status" value="1"/>
</dbReference>
<evidence type="ECO:0000259" key="5">
    <source>
        <dbReference type="PROSITE" id="PS50179"/>
    </source>
</evidence>
<dbReference type="Pfam" id="PF03127">
    <property type="entry name" value="GAT"/>
    <property type="match status" value="1"/>
</dbReference>
<dbReference type="PANTHER" id="PTHR13856:SF137">
    <property type="entry name" value="GH05942P"/>
    <property type="match status" value="1"/>
</dbReference>
<feature type="compositionally biased region" description="Low complexity" evidence="4">
    <location>
        <begin position="381"/>
        <end position="392"/>
    </location>
</feature>
<sequence>MSEKPPRRMSNVTEQVSKAAETARETVAKVGESVSDFFQGNAFNTPVGRKIELATDANLLATENWGLNMEICDFINGTEDGPRDAVRAIKKRLHNAMSKNNAVVMYTLTVLETAVKNCNHQFHELVCNKDFVQDLIKLIGPKFDAPQIIQERVLSLIQAWADAFRGDPTLAGVVQSYDDLKSKGVEFPAADLDTLAPIKTPKRTVFTQPPPPTLDAQVPQQQQQPAPTRNYAQAVNPNPTYDVLTIRETGQEPIAPNSDQLTKLRADLDVVNQNIKVFRETLTDVVPRNETADELQLLSDLNDTCRAMQLRVLDLIRSVSSEEVTYELLMVNDNLNSVFEKYDRFVSNRKGEQQAAEARDLIDIGDGKSLGDQLNAMKVTGASASPTTASSSQEAYKANAEPQTDVGLATAVSNKLPTENEAAEMENWLDKQTEKKTKEQEENDKL</sequence>
<dbReference type="CDD" id="cd03565">
    <property type="entry name" value="VHS_Tom1_like"/>
    <property type="match status" value="1"/>
</dbReference>
<reference evidence="8" key="1">
    <citation type="submission" date="2017-10" db="EMBL/GenBank/DDBJ databases">
        <title>Rapid genome shrinkage in a self-fertile nematode reveals novel sperm competition proteins.</title>
        <authorList>
            <person name="Yin D."/>
            <person name="Schwarz E.M."/>
            <person name="Thomas C.G."/>
            <person name="Felde R.L."/>
            <person name="Korf I.F."/>
            <person name="Cutter A.D."/>
            <person name="Schartner C.M."/>
            <person name="Ralston E.J."/>
            <person name="Meyer B.J."/>
            <person name="Haag E.S."/>
        </authorList>
    </citation>
    <scope>NUCLEOTIDE SEQUENCE [LARGE SCALE GENOMIC DNA]</scope>
    <source>
        <strain evidence="8">JU1422</strain>
    </source>
</reference>
<dbReference type="CDD" id="cd14233">
    <property type="entry name" value="GAT_TOM1_like"/>
    <property type="match status" value="1"/>
</dbReference>